<dbReference type="AlphaFoldDB" id="A0A7J6DSD8"/>
<name>A0A7J6DSD8_CANSA</name>
<dbReference type="EMBL" id="JAATIQ010000673">
    <property type="protein sequence ID" value="KAF4348720.1"/>
    <property type="molecule type" value="Genomic_DNA"/>
</dbReference>
<dbReference type="InterPro" id="IPR008271">
    <property type="entry name" value="Ser/Thr_kinase_AS"/>
</dbReference>
<dbReference type="Gene3D" id="3.30.200.20">
    <property type="entry name" value="Phosphorylase Kinase, domain 1"/>
    <property type="match status" value="1"/>
</dbReference>
<dbReference type="GO" id="GO:0005524">
    <property type="term" value="F:ATP binding"/>
    <property type="evidence" value="ECO:0007669"/>
    <property type="project" value="InterPro"/>
</dbReference>
<sequence>MAKEPLSFYGTTLVCGFHSITAVKTSRLEKSEELKNEKKFIEYFDDCPYIIECFGHDTTLNIIDGKEKVFYNVFLEYAVGGTLFDFIIASPIYNESKQVKEFLQQIPIGVDYIHEKRESILQCILSGVDYIHEKGFVHCDLKPENILLVKEIREEDFFLCG</sequence>
<dbReference type="Pfam" id="PF00069">
    <property type="entry name" value="Pkinase"/>
    <property type="match status" value="1"/>
</dbReference>
<keyword evidence="3" id="KW-1185">Reference proteome</keyword>
<reference evidence="2 3" key="1">
    <citation type="journal article" date="2020" name="bioRxiv">
        <title>Sequence and annotation of 42 cannabis genomes reveals extensive copy number variation in cannabinoid synthesis and pathogen resistance genes.</title>
        <authorList>
            <person name="Mckernan K.J."/>
            <person name="Helbert Y."/>
            <person name="Kane L.T."/>
            <person name="Ebling H."/>
            <person name="Zhang L."/>
            <person name="Liu B."/>
            <person name="Eaton Z."/>
            <person name="Mclaughlin S."/>
            <person name="Kingan S."/>
            <person name="Baybayan P."/>
            <person name="Concepcion G."/>
            <person name="Jordan M."/>
            <person name="Riva A."/>
            <person name="Barbazuk W."/>
            <person name="Harkins T."/>
        </authorList>
    </citation>
    <scope>NUCLEOTIDE SEQUENCE [LARGE SCALE GENOMIC DNA]</scope>
    <source>
        <strain evidence="3">cv. Jamaican Lion 4</strain>
        <tissue evidence="2">Leaf</tissue>
    </source>
</reference>
<dbReference type="PROSITE" id="PS00108">
    <property type="entry name" value="PROTEIN_KINASE_ST"/>
    <property type="match status" value="1"/>
</dbReference>
<dbReference type="GO" id="GO:0004672">
    <property type="term" value="F:protein kinase activity"/>
    <property type="evidence" value="ECO:0007669"/>
    <property type="project" value="InterPro"/>
</dbReference>
<gene>
    <name evidence="2" type="ORF">G4B88_000534</name>
</gene>
<dbReference type="Gene3D" id="1.10.510.10">
    <property type="entry name" value="Transferase(Phosphotransferase) domain 1"/>
    <property type="match status" value="2"/>
</dbReference>
<evidence type="ECO:0000313" key="3">
    <source>
        <dbReference type="Proteomes" id="UP000583929"/>
    </source>
</evidence>
<evidence type="ECO:0000313" key="2">
    <source>
        <dbReference type="EMBL" id="KAF4348720.1"/>
    </source>
</evidence>
<comment type="caution">
    <text evidence="2">The sequence shown here is derived from an EMBL/GenBank/DDBJ whole genome shotgun (WGS) entry which is preliminary data.</text>
</comment>
<feature type="domain" description="Protein kinase" evidence="1">
    <location>
        <begin position="1"/>
        <end position="161"/>
    </location>
</feature>
<protein>
    <recommendedName>
        <fullName evidence="1">Protein kinase domain-containing protein</fullName>
    </recommendedName>
</protein>
<accession>A0A7J6DSD8</accession>
<evidence type="ECO:0000259" key="1">
    <source>
        <dbReference type="PROSITE" id="PS50011"/>
    </source>
</evidence>
<dbReference type="PANTHER" id="PTHR48011:SF56">
    <property type="entry name" value="PROTEIN KINASE DOMAIN-CONTAINING PROTEIN"/>
    <property type="match status" value="1"/>
</dbReference>
<dbReference type="Proteomes" id="UP000583929">
    <property type="component" value="Unassembled WGS sequence"/>
</dbReference>
<dbReference type="PANTHER" id="PTHR48011">
    <property type="entry name" value="CCR4-NOT TRANSCRIPTIONAL COMPLEX SUBUNIT CAF120-RELATED"/>
    <property type="match status" value="1"/>
</dbReference>
<dbReference type="PROSITE" id="PS50011">
    <property type="entry name" value="PROTEIN_KINASE_DOM"/>
    <property type="match status" value="1"/>
</dbReference>
<dbReference type="InterPro" id="IPR052751">
    <property type="entry name" value="Plant_MAPKKK"/>
</dbReference>
<organism evidence="2 3">
    <name type="scientific">Cannabis sativa</name>
    <name type="common">Hemp</name>
    <name type="synonym">Marijuana</name>
    <dbReference type="NCBI Taxonomy" id="3483"/>
    <lineage>
        <taxon>Eukaryota</taxon>
        <taxon>Viridiplantae</taxon>
        <taxon>Streptophyta</taxon>
        <taxon>Embryophyta</taxon>
        <taxon>Tracheophyta</taxon>
        <taxon>Spermatophyta</taxon>
        <taxon>Magnoliopsida</taxon>
        <taxon>eudicotyledons</taxon>
        <taxon>Gunneridae</taxon>
        <taxon>Pentapetalae</taxon>
        <taxon>rosids</taxon>
        <taxon>fabids</taxon>
        <taxon>Rosales</taxon>
        <taxon>Cannabaceae</taxon>
        <taxon>Cannabis</taxon>
    </lineage>
</organism>
<dbReference type="InterPro" id="IPR011009">
    <property type="entry name" value="Kinase-like_dom_sf"/>
</dbReference>
<dbReference type="InterPro" id="IPR000719">
    <property type="entry name" value="Prot_kinase_dom"/>
</dbReference>
<dbReference type="SUPFAM" id="SSF56112">
    <property type="entry name" value="Protein kinase-like (PK-like)"/>
    <property type="match status" value="1"/>
</dbReference>
<dbReference type="GO" id="GO:0007165">
    <property type="term" value="P:signal transduction"/>
    <property type="evidence" value="ECO:0007669"/>
    <property type="project" value="TreeGrafter"/>
</dbReference>
<proteinExistence type="predicted"/>